<reference evidence="2" key="1">
    <citation type="submission" date="2017-07" db="EMBL/GenBank/DDBJ databases">
        <title>Molecular characterization of KPC-producing Enterobacteriaceae from a Czech hospital.</title>
        <authorList>
            <person name="Chudejova K."/>
            <person name="Papagiannitsis C.C."/>
            <person name="Hrabak J."/>
            <person name="Zemlickova H."/>
        </authorList>
    </citation>
    <scope>NUCLEOTIDE SEQUENCE</scope>
    <source>
        <strain evidence="1">Cfr-31816cz</strain>
        <strain evidence="2">Cfr-36049cz</strain>
        <plasmid evidence="1">pCfr-31816cz</plasmid>
        <plasmid evidence="2">pCrf-36049cz</plasmid>
    </source>
</reference>
<dbReference type="EMBL" id="MF497781">
    <property type="protein sequence ID" value="ATB51733.1"/>
    <property type="molecule type" value="Genomic_DNA"/>
</dbReference>
<sequence length="70" mass="7819">MCVAVNCQMQLSPYTTAFLAMLFDFPFAFTKDLQPGGINHQMRDFTPGERFETDINRLCALADTGVIRAA</sequence>
<evidence type="ECO:0000313" key="1">
    <source>
        <dbReference type="EMBL" id="ATB51693.1"/>
    </source>
</evidence>
<dbReference type="EMBL" id="MF497780">
    <property type="protein sequence ID" value="ATB51693.1"/>
    <property type="molecule type" value="Genomic_DNA"/>
</dbReference>
<geneLocation type="plasmid" evidence="2">
    <name>pCrf-36049cz</name>
</geneLocation>
<organism evidence="2">
    <name type="scientific">Citrobacter freundii</name>
    <dbReference type="NCBI Taxonomy" id="546"/>
    <lineage>
        <taxon>Bacteria</taxon>
        <taxon>Pseudomonadati</taxon>
        <taxon>Pseudomonadota</taxon>
        <taxon>Gammaproteobacteria</taxon>
        <taxon>Enterobacterales</taxon>
        <taxon>Enterobacteriaceae</taxon>
        <taxon>Citrobacter</taxon>
        <taxon>Citrobacter freundii complex</taxon>
    </lineage>
</organism>
<geneLocation type="plasmid" evidence="1">
    <name>pCfr-31816cz</name>
</geneLocation>
<accession>A0A290GFB8</accession>
<protein>
    <submittedName>
        <fullName evidence="2">Uncharacterized protein</fullName>
    </submittedName>
</protein>
<evidence type="ECO:0000313" key="2">
    <source>
        <dbReference type="EMBL" id="ATB51733.1"/>
    </source>
</evidence>
<proteinExistence type="predicted"/>
<dbReference type="AlphaFoldDB" id="A0A290GFB8"/>
<keyword evidence="2" id="KW-0614">Plasmid</keyword>
<name>A0A290GFB8_CITFR</name>